<evidence type="ECO:0000313" key="1">
    <source>
        <dbReference type="EMBL" id="MDK2124936.1"/>
    </source>
</evidence>
<comment type="caution">
    <text evidence="1">The sequence shown here is derived from an EMBL/GenBank/DDBJ whole genome shotgun (WGS) entry which is preliminary data.</text>
</comment>
<organism evidence="1 2">
    <name type="scientific">Parachitinimonas caeni</name>
    <dbReference type="NCBI Taxonomy" id="3031301"/>
    <lineage>
        <taxon>Bacteria</taxon>
        <taxon>Pseudomonadati</taxon>
        <taxon>Pseudomonadota</taxon>
        <taxon>Betaproteobacteria</taxon>
        <taxon>Neisseriales</taxon>
        <taxon>Chitinibacteraceae</taxon>
        <taxon>Parachitinimonas</taxon>
    </lineage>
</organism>
<sequence length="110" mass="12177">MRTLLQHDNASYSSLNNARPTLVELAEDMLDNLLDQVFNGGEKSLRSPLSKLQQLSPAIERLPAGTGPSRQLLQLMAALEHEEAVNGGWYSADARDLVCDVVDEMERLLN</sequence>
<evidence type="ECO:0000313" key="2">
    <source>
        <dbReference type="Proteomes" id="UP001172778"/>
    </source>
</evidence>
<dbReference type="EMBL" id="JARRAF010000013">
    <property type="protein sequence ID" value="MDK2124936.1"/>
    <property type="molecule type" value="Genomic_DNA"/>
</dbReference>
<dbReference type="Proteomes" id="UP001172778">
    <property type="component" value="Unassembled WGS sequence"/>
</dbReference>
<name>A0ABT7DXZ0_9NEIS</name>
<proteinExistence type="predicted"/>
<reference evidence="1" key="1">
    <citation type="submission" date="2023-03" db="EMBL/GenBank/DDBJ databases">
        <title>Chitinimonas shenzhenensis gen. nov., sp. nov., a novel member of family Burkholderiaceae isolated from activated sludge collected in Shen Zhen, China.</title>
        <authorList>
            <person name="Wang X."/>
        </authorList>
    </citation>
    <scope>NUCLEOTIDE SEQUENCE</scope>
    <source>
        <strain evidence="1">DQS-5</strain>
    </source>
</reference>
<dbReference type="RefSeq" id="WP_284101248.1">
    <property type="nucleotide sequence ID" value="NZ_JARRAF010000013.1"/>
</dbReference>
<gene>
    <name evidence="1" type="ORF">PZA18_12850</name>
</gene>
<accession>A0ABT7DXZ0</accession>
<protein>
    <submittedName>
        <fullName evidence="1">Uncharacterized protein</fullName>
    </submittedName>
</protein>
<keyword evidence="2" id="KW-1185">Reference proteome</keyword>